<evidence type="ECO:0000313" key="3">
    <source>
        <dbReference type="Proteomes" id="UP001146793"/>
    </source>
</evidence>
<comment type="caution">
    <text evidence="2">The sequence shown here is derived from an EMBL/GenBank/DDBJ whole genome shotgun (WGS) entry which is preliminary data.</text>
</comment>
<proteinExistence type="inferred from homology"/>
<sequence length="340" mass="39699">MTKIYTHSGKFHLDECLACSMLKYLPEFEDHEIVRTDDVQDPQEGDVQVDIGGEYDHSRLCYDHHQKGFEETYDEKSEIKLSSAGLIYRHYGASVLRLILVNGNCKVNERYLQIITKKIYFSFIRGIDGQDNMIPKYTPSVVPNYCSVNCLCSRIDRLNPSWLETEVDPDSRFEEAMQLAFSEFSGQVLSLWKNWILALDLVHRNVEESLKKNRKSEILLLSQPCPFIQHLFDEEWKREICGQFKYVVFESSYRSDWIIRAVPIQKLQKSNRVPFPEAWRGLRLEDLQKVTSIKESLFVHKTGFMATAANQRSAIKMAKKSLLIFKQSEDNENSQEIQKY</sequence>
<dbReference type="Proteomes" id="UP001146793">
    <property type="component" value="Unassembled WGS sequence"/>
</dbReference>
<dbReference type="PANTHER" id="PTHR11215">
    <property type="entry name" value="METAL DEPENDENT HYDROLASE - RELATED"/>
    <property type="match status" value="1"/>
</dbReference>
<dbReference type="PANTHER" id="PTHR11215:SF1">
    <property type="entry name" value="MYG1 EXONUCLEASE"/>
    <property type="match status" value="1"/>
</dbReference>
<dbReference type="GO" id="GO:0005737">
    <property type="term" value="C:cytoplasm"/>
    <property type="evidence" value="ECO:0007669"/>
    <property type="project" value="TreeGrafter"/>
</dbReference>
<dbReference type="GO" id="GO:0005634">
    <property type="term" value="C:nucleus"/>
    <property type="evidence" value="ECO:0007669"/>
    <property type="project" value="TreeGrafter"/>
</dbReference>
<evidence type="ECO:0000256" key="1">
    <source>
        <dbReference type="ARBA" id="ARBA00010105"/>
    </source>
</evidence>
<dbReference type="InterPro" id="IPR003226">
    <property type="entry name" value="MYG1_exonuclease"/>
</dbReference>
<organism evidence="2 3">
    <name type="scientific">Anaeramoeba flamelloides</name>
    <dbReference type="NCBI Taxonomy" id="1746091"/>
    <lineage>
        <taxon>Eukaryota</taxon>
        <taxon>Metamonada</taxon>
        <taxon>Anaeramoebidae</taxon>
        <taxon>Anaeramoeba</taxon>
    </lineage>
</organism>
<dbReference type="Pfam" id="PF03690">
    <property type="entry name" value="MYG1_exonuc"/>
    <property type="match status" value="1"/>
</dbReference>
<name>A0AAV7YUT9_9EUKA</name>
<dbReference type="EMBL" id="JANTQA010000047">
    <property type="protein sequence ID" value="KAJ3432589.1"/>
    <property type="molecule type" value="Genomic_DNA"/>
</dbReference>
<gene>
    <name evidence="2" type="ORF">M0812_21531</name>
</gene>
<evidence type="ECO:0000313" key="2">
    <source>
        <dbReference type="EMBL" id="KAJ3432589.1"/>
    </source>
</evidence>
<accession>A0AAV7YUT9</accession>
<dbReference type="AlphaFoldDB" id="A0AAV7YUT9"/>
<protein>
    <submittedName>
        <fullName evidence="2">Protein myg1</fullName>
    </submittedName>
</protein>
<comment type="similarity">
    <text evidence="1">Belongs to the MYG1 family.</text>
</comment>
<reference evidence="2" key="1">
    <citation type="submission" date="2022-08" db="EMBL/GenBank/DDBJ databases">
        <title>Novel sulphate-reducing endosymbionts in the free-living metamonad Anaeramoeba.</title>
        <authorList>
            <person name="Jerlstrom-Hultqvist J."/>
            <person name="Cepicka I."/>
            <person name="Gallot-Lavallee L."/>
            <person name="Salas-Leiva D."/>
            <person name="Curtis B.A."/>
            <person name="Zahonova K."/>
            <person name="Pipaliya S."/>
            <person name="Dacks J."/>
            <person name="Roger A.J."/>
        </authorList>
    </citation>
    <scope>NUCLEOTIDE SEQUENCE</scope>
    <source>
        <strain evidence="2">Busselton2</strain>
    </source>
</reference>